<dbReference type="InterPro" id="IPR008042">
    <property type="entry name" value="Retrotrans_Pao"/>
</dbReference>
<dbReference type="OrthoDB" id="5978662at2759"/>
<dbReference type="EMBL" id="LSMT01000550">
    <property type="protein sequence ID" value="PFX16399.1"/>
    <property type="molecule type" value="Genomic_DNA"/>
</dbReference>
<accession>A0A2B4RHY2</accession>
<dbReference type="InterPro" id="IPR043502">
    <property type="entry name" value="DNA/RNA_pol_sf"/>
</dbReference>
<evidence type="ECO:0000313" key="2">
    <source>
        <dbReference type="Proteomes" id="UP000225706"/>
    </source>
</evidence>
<evidence type="ECO:0008006" key="3">
    <source>
        <dbReference type="Google" id="ProtNLM"/>
    </source>
</evidence>
<reference evidence="2" key="1">
    <citation type="journal article" date="2017" name="bioRxiv">
        <title>Comparative analysis of the genomes of Stylophora pistillata and Acropora digitifera provides evidence for extensive differences between species of corals.</title>
        <authorList>
            <person name="Voolstra C.R."/>
            <person name="Li Y."/>
            <person name="Liew Y.J."/>
            <person name="Baumgarten S."/>
            <person name="Zoccola D."/>
            <person name="Flot J.-F."/>
            <person name="Tambutte S."/>
            <person name="Allemand D."/>
            <person name="Aranda M."/>
        </authorList>
    </citation>
    <scope>NUCLEOTIDE SEQUENCE [LARGE SCALE GENOMIC DNA]</scope>
</reference>
<proteinExistence type="predicted"/>
<protein>
    <recommendedName>
        <fullName evidence="3">Reverse transcriptase domain-containing protein</fullName>
    </recommendedName>
</protein>
<organism evidence="1 2">
    <name type="scientific">Stylophora pistillata</name>
    <name type="common">Smooth cauliflower coral</name>
    <dbReference type="NCBI Taxonomy" id="50429"/>
    <lineage>
        <taxon>Eukaryota</taxon>
        <taxon>Metazoa</taxon>
        <taxon>Cnidaria</taxon>
        <taxon>Anthozoa</taxon>
        <taxon>Hexacorallia</taxon>
        <taxon>Scleractinia</taxon>
        <taxon>Astrocoeniina</taxon>
        <taxon>Pocilloporidae</taxon>
        <taxon>Stylophora</taxon>
    </lineage>
</organism>
<evidence type="ECO:0000313" key="1">
    <source>
        <dbReference type="EMBL" id="PFX16399.1"/>
    </source>
</evidence>
<sequence length="452" mass="51713">MELKSRQCQSLTPILRPWTENHAKRIRTERVFKGHPGEPLAEETTFGWVIHGVDEYESGSSCMYISEVNDYEKLYSLDVLRVQDQGPNDQLDVLRDFKEGVVRRHDGRNEVGFPWIPGVTLTNTNETLIRKRLENVERKLSRDKKLKGEFGGIIEEQLRAEVIEEAPQIPSGKRVFYMPHKPIVKQSAVTSTVCMVFDASAKAQPLTYSSNDCMFTGPPLRPLLWDIMVRVRMSASLLLGDIEKAFLQIGVKEEDRYAVRFLFYIKGIEKHLRFTRVPFEVEASPFLLGATLQHHFEQQGSEFEEIMRALKENTYVDNLMQTGGNVEKLVRFKEESTAILESARFPVHKRESNVKVLESEGMPNPSKILGHVWNKDDDTLELLAKPFPQEQTVTKRTILSYLGTVYDPLGIISPTMAEGKHIYREACDEKKGWNAEVSPQIEEPMVKVDEAT</sequence>
<dbReference type="Pfam" id="PF05380">
    <property type="entry name" value="Peptidase_A17"/>
    <property type="match status" value="1"/>
</dbReference>
<dbReference type="STRING" id="50429.A0A2B4RHY2"/>
<gene>
    <name evidence="1" type="ORF">AWC38_SpisGene19336</name>
</gene>
<name>A0A2B4RHY2_STYPI</name>
<dbReference type="PANTHER" id="PTHR47331:SF1">
    <property type="entry name" value="GAG-LIKE PROTEIN"/>
    <property type="match status" value="1"/>
</dbReference>
<dbReference type="PANTHER" id="PTHR47331">
    <property type="entry name" value="PHD-TYPE DOMAIN-CONTAINING PROTEIN"/>
    <property type="match status" value="1"/>
</dbReference>
<dbReference type="SUPFAM" id="SSF56672">
    <property type="entry name" value="DNA/RNA polymerases"/>
    <property type="match status" value="1"/>
</dbReference>
<comment type="caution">
    <text evidence="1">The sequence shown here is derived from an EMBL/GenBank/DDBJ whole genome shotgun (WGS) entry which is preliminary data.</text>
</comment>
<dbReference type="AlphaFoldDB" id="A0A2B4RHY2"/>
<keyword evidence="2" id="KW-1185">Reference proteome</keyword>
<dbReference type="Proteomes" id="UP000225706">
    <property type="component" value="Unassembled WGS sequence"/>
</dbReference>